<dbReference type="GO" id="GO:0016985">
    <property type="term" value="F:mannan endo-1,4-beta-mannosidase activity"/>
    <property type="evidence" value="ECO:0007669"/>
    <property type="project" value="InterPro"/>
</dbReference>
<evidence type="ECO:0000256" key="1">
    <source>
        <dbReference type="ARBA" id="ARBA00007754"/>
    </source>
</evidence>
<dbReference type="Gene3D" id="3.20.20.80">
    <property type="entry name" value="Glycosidases"/>
    <property type="match status" value="1"/>
</dbReference>
<dbReference type="KEGG" id="sedi:EBB79_09035"/>
<dbReference type="Proteomes" id="UP000283063">
    <property type="component" value="Chromosome"/>
</dbReference>
<protein>
    <submittedName>
        <fullName evidence="6">Beta-mannosidase</fullName>
    </submittedName>
</protein>
<evidence type="ECO:0000313" key="6">
    <source>
        <dbReference type="EMBL" id="AZV80391.1"/>
    </source>
</evidence>
<dbReference type="GO" id="GO:0006080">
    <property type="term" value="P:substituted mannan metabolic process"/>
    <property type="evidence" value="ECO:0007669"/>
    <property type="project" value="InterPro"/>
</dbReference>
<keyword evidence="2 4" id="KW-0378">Hydrolase</keyword>
<evidence type="ECO:0000256" key="2">
    <source>
        <dbReference type="ARBA" id="ARBA00022801"/>
    </source>
</evidence>
<name>A0A3T0N8T4_9RHOB</name>
<sequence length="292" mass="33120">MSSLFTCLAFPVLAAPPGELPFGVYDPNGGFTNDTDVQIEHLFLPWEDVFLPSLLDADSYALERGRSVLVTIEPWTWTADERNTPEILIAGIANGTYDINIQAICGVLNDFKSPVTIRWAQEMEDASGQFIWADWDPDIYISAYKRVVSTCREISDKFDYMWSPLGHEGLAEYFPGPDYTDIIGLSVFGLQAWEIDVLGQEQSFRDIFEPRYQRALQFGLPIAVAELGYVGSDSYVARWNNEVRQNLEDFPELQAVIYFNQQEVYPWPETDDLPDWQFPQNSLGTQAASLGR</sequence>
<dbReference type="OrthoDB" id="9816550at2"/>
<dbReference type="InterPro" id="IPR000805">
    <property type="entry name" value="Glyco_hydro_26"/>
</dbReference>
<reference evidence="6 7" key="1">
    <citation type="submission" date="2018-10" db="EMBL/GenBank/DDBJ databases">
        <title>Parasedimentitalea marina sp. nov., a psychrophilic bacterium isolated from deep seawater of the New Britain Trench.</title>
        <authorList>
            <person name="Cao J."/>
        </authorList>
    </citation>
    <scope>NUCLEOTIDE SEQUENCE [LARGE SCALE GENOMIC DNA]</scope>
    <source>
        <strain evidence="6 7">W43</strain>
    </source>
</reference>
<dbReference type="PANTHER" id="PTHR40079">
    <property type="entry name" value="MANNAN ENDO-1,4-BETA-MANNOSIDASE E-RELATED"/>
    <property type="match status" value="1"/>
</dbReference>
<keyword evidence="7" id="KW-1185">Reference proteome</keyword>
<proteinExistence type="inferred from homology"/>
<dbReference type="EMBL" id="CP033219">
    <property type="protein sequence ID" value="AZV80391.1"/>
    <property type="molecule type" value="Genomic_DNA"/>
</dbReference>
<accession>A0A3T0N8T4</accession>
<keyword evidence="3 4" id="KW-0326">Glycosidase</keyword>
<evidence type="ECO:0000256" key="3">
    <source>
        <dbReference type="ARBA" id="ARBA00023295"/>
    </source>
</evidence>
<dbReference type="SUPFAM" id="SSF51445">
    <property type="entry name" value="(Trans)glycosidases"/>
    <property type="match status" value="1"/>
</dbReference>
<feature type="active site" description="Proton donor" evidence="4">
    <location>
        <position position="122"/>
    </location>
</feature>
<dbReference type="AlphaFoldDB" id="A0A3T0N8T4"/>
<dbReference type="PANTHER" id="PTHR40079:SF4">
    <property type="entry name" value="GH26 DOMAIN-CONTAINING PROTEIN-RELATED"/>
    <property type="match status" value="1"/>
</dbReference>
<evidence type="ECO:0000313" key="7">
    <source>
        <dbReference type="Proteomes" id="UP000283063"/>
    </source>
</evidence>
<evidence type="ECO:0000259" key="5">
    <source>
        <dbReference type="PROSITE" id="PS51764"/>
    </source>
</evidence>
<dbReference type="InterPro" id="IPR022790">
    <property type="entry name" value="GH26_dom"/>
</dbReference>
<comment type="similarity">
    <text evidence="1 4">Belongs to the glycosyl hydrolase 26 family.</text>
</comment>
<evidence type="ECO:0000256" key="4">
    <source>
        <dbReference type="PROSITE-ProRule" id="PRU01100"/>
    </source>
</evidence>
<gene>
    <name evidence="6" type="ORF">EBB79_09035</name>
</gene>
<organism evidence="6 7">
    <name type="scientific">Parasedimentitalea marina</name>
    <dbReference type="NCBI Taxonomy" id="2483033"/>
    <lineage>
        <taxon>Bacteria</taxon>
        <taxon>Pseudomonadati</taxon>
        <taxon>Pseudomonadota</taxon>
        <taxon>Alphaproteobacteria</taxon>
        <taxon>Rhodobacterales</taxon>
        <taxon>Paracoccaceae</taxon>
        <taxon>Parasedimentitalea</taxon>
    </lineage>
</organism>
<dbReference type="PROSITE" id="PS51764">
    <property type="entry name" value="GH26"/>
    <property type="match status" value="1"/>
</dbReference>
<feature type="active site" description="Nucleophile" evidence="4">
    <location>
        <position position="226"/>
    </location>
</feature>
<dbReference type="InterPro" id="IPR017853">
    <property type="entry name" value="GH"/>
</dbReference>
<feature type="domain" description="GH26" evidence="5">
    <location>
        <begin position="1"/>
        <end position="291"/>
    </location>
</feature>